<feature type="compositionally biased region" description="Acidic residues" evidence="1">
    <location>
        <begin position="23"/>
        <end position="41"/>
    </location>
</feature>
<feature type="region of interest" description="Disordered" evidence="1">
    <location>
        <begin position="737"/>
        <end position="799"/>
    </location>
</feature>
<feature type="region of interest" description="Disordered" evidence="1">
    <location>
        <begin position="921"/>
        <end position="979"/>
    </location>
</feature>
<dbReference type="SUPFAM" id="SSF52047">
    <property type="entry name" value="RNI-like"/>
    <property type="match status" value="1"/>
</dbReference>
<feature type="compositionally biased region" description="Basic and acidic residues" evidence="1">
    <location>
        <begin position="42"/>
        <end position="52"/>
    </location>
</feature>
<feature type="compositionally biased region" description="Polar residues" evidence="1">
    <location>
        <begin position="766"/>
        <end position="777"/>
    </location>
</feature>
<feature type="compositionally biased region" description="Low complexity" evidence="1">
    <location>
        <begin position="113"/>
        <end position="129"/>
    </location>
</feature>
<feature type="compositionally biased region" description="Low complexity" evidence="1">
    <location>
        <begin position="925"/>
        <end position="941"/>
    </location>
</feature>
<dbReference type="AlphaFoldDB" id="A0A4P9WC63"/>
<name>A0A4P9WC63_9FUNG</name>
<dbReference type="InterPro" id="IPR006553">
    <property type="entry name" value="Leu-rich_rpt_Cys-con_subtyp"/>
</dbReference>
<feature type="compositionally biased region" description="Basic and acidic residues" evidence="1">
    <location>
        <begin position="498"/>
        <end position="523"/>
    </location>
</feature>
<keyword evidence="3" id="KW-1185">Reference proteome</keyword>
<sequence>MDFLVKTSDDALDALELHGETPPDSDEWGEEDEDVEEEEEHLEGVASERRVDAAVAAGSEQDGFRDKVSEARKRCLIVSPTEPKFTPPAPAPAAPAAEPPRLLRRRSSMLFSSRTSSSSSLPDLPRPQSVSPVAARQSTGNLDIGALPLQRWSRGSARALYRCPPATSVNQFHELLQTLLNPGTHPYAAFVSELHFPPSLSESLLMGDIDIALQLSPNLRAIRLERCISASNVLLQSLADHGRHLRRVHLRGCPVSDVLIPELVRSCPRLEVVDLAQTRVTIATLGVLVDGCEHLRSVDLEGCGASSEPLTHDPRRVKGRPVRSLCLRNASVTDIHLRYAATRCPDLEVVILDGCPGITDDALVGLTVSCPKLRRLDASFCPRLTDLSMQCLAVHSKLLEILSISGCDAVTPLGVQAVARGCPRLQEIVLNGCAGVEKTFVREYSARQGERDCIVRGPAIKWLAGHHVEDPEEGGRGGGGPRRKRRESDAGVGAAGEWVDRDAGVEEPRNHRDTQTSFGEKRSSVASSVAATEAGRPSSSASEIAPTRRQSLGSSAATSIGHLKISTSVPAEVQAAHGVVASTLGLTVENPSGGAAPGSDQHSTQVLLKLAEAIASGNWPGPWMSGGLPSGSGSTVQGSPVSPFPNGAPPLQWGMWTQGGVPPPGYIPHNAGWGYGGGPPGWVPLGTVDPGLGGRPPGAAGFVPPEAFTAAGAGIGGPLNMSPDVYGGAPASPMIDPHRMSVASDMSSTSASSKRTSLLSSVGSSAERSQPSPQTVVRNHDAVTASDVLPTHDPEPPDIDGIDRIYPARLPVNPDRIPTEAAHRDAAAGGGGGFIIPPDPGADADANTPLDPGICKAAPVVNGDVPPPDNDAVSVPVSAPSCFIPDRAERQGGGSGYANASDAADSAAAGVDYVPDVMTSPPAPASAASSNCVTTTAAAAAEPVKRPGSATGLRLPTPVRIGAGAGRSGLPVPGSFGKR</sequence>
<evidence type="ECO:0008006" key="4">
    <source>
        <dbReference type="Google" id="ProtNLM"/>
    </source>
</evidence>
<evidence type="ECO:0000313" key="2">
    <source>
        <dbReference type="EMBL" id="RKO88470.1"/>
    </source>
</evidence>
<gene>
    <name evidence="2" type="ORF">BDK51DRAFT_36836</name>
</gene>
<accession>A0A4P9WC63</accession>
<reference evidence="3" key="1">
    <citation type="journal article" date="2018" name="Nat. Microbiol.">
        <title>Leveraging single-cell genomics to expand the fungal tree of life.</title>
        <authorList>
            <person name="Ahrendt S.R."/>
            <person name="Quandt C.A."/>
            <person name="Ciobanu D."/>
            <person name="Clum A."/>
            <person name="Salamov A."/>
            <person name="Andreopoulos B."/>
            <person name="Cheng J.F."/>
            <person name="Woyke T."/>
            <person name="Pelin A."/>
            <person name="Henrissat B."/>
            <person name="Reynolds N.K."/>
            <person name="Benny G.L."/>
            <person name="Smith M.E."/>
            <person name="James T.Y."/>
            <person name="Grigoriev I.V."/>
        </authorList>
    </citation>
    <scope>NUCLEOTIDE SEQUENCE [LARGE SCALE GENOMIC DNA]</scope>
</reference>
<dbReference type="OrthoDB" id="550575at2759"/>
<feature type="compositionally biased region" description="Basic and acidic residues" evidence="1">
    <location>
        <begin position="466"/>
        <end position="475"/>
    </location>
</feature>
<dbReference type="Gene3D" id="3.80.10.10">
    <property type="entry name" value="Ribonuclease Inhibitor"/>
    <property type="match status" value="2"/>
</dbReference>
<evidence type="ECO:0000256" key="1">
    <source>
        <dbReference type="SAM" id="MobiDB-lite"/>
    </source>
</evidence>
<feature type="compositionally biased region" description="Polar residues" evidence="1">
    <location>
        <begin position="537"/>
        <end position="556"/>
    </location>
</feature>
<dbReference type="Proteomes" id="UP000269721">
    <property type="component" value="Unassembled WGS sequence"/>
</dbReference>
<feature type="region of interest" description="Disordered" evidence="1">
    <location>
        <begin position="465"/>
        <end position="556"/>
    </location>
</feature>
<proteinExistence type="predicted"/>
<dbReference type="EMBL" id="KZ996692">
    <property type="protein sequence ID" value="RKO88470.1"/>
    <property type="molecule type" value="Genomic_DNA"/>
</dbReference>
<dbReference type="GO" id="GO:0031146">
    <property type="term" value="P:SCF-dependent proteasomal ubiquitin-dependent protein catabolic process"/>
    <property type="evidence" value="ECO:0007669"/>
    <property type="project" value="TreeGrafter"/>
</dbReference>
<dbReference type="GO" id="GO:0019005">
    <property type="term" value="C:SCF ubiquitin ligase complex"/>
    <property type="evidence" value="ECO:0007669"/>
    <property type="project" value="TreeGrafter"/>
</dbReference>
<feature type="region of interest" description="Disordered" evidence="1">
    <location>
        <begin position="80"/>
        <end position="101"/>
    </location>
</feature>
<dbReference type="InterPro" id="IPR032675">
    <property type="entry name" value="LRR_dom_sf"/>
</dbReference>
<dbReference type="PANTHER" id="PTHR13318">
    <property type="entry name" value="PARTNER OF PAIRED, ISOFORM B-RELATED"/>
    <property type="match status" value="1"/>
</dbReference>
<feature type="compositionally biased region" description="Low complexity" evidence="1">
    <location>
        <begin position="740"/>
        <end position="765"/>
    </location>
</feature>
<organism evidence="2 3">
    <name type="scientific">Blyttiomyces helicus</name>
    <dbReference type="NCBI Taxonomy" id="388810"/>
    <lineage>
        <taxon>Eukaryota</taxon>
        <taxon>Fungi</taxon>
        <taxon>Fungi incertae sedis</taxon>
        <taxon>Chytridiomycota</taxon>
        <taxon>Chytridiomycota incertae sedis</taxon>
        <taxon>Chytridiomycetes</taxon>
        <taxon>Chytridiomycetes incertae sedis</taxon>
        <taxon>Blyttiomyces</taxon>
    </lineage>
</organism>
<feature type="region of interest" description="Disordered" evidence="1">
    <location>
        <begin position="113"/>
        <end position="137"/>
    </location>
</feature>
<protein>
    <recommendedName>
        <fullName evidence="4">F-box domain-containing protein</fullName>
    </recommendedName>
</protein>
<feature type="region of interest" description="Disordered" evidence="1">
    <location>
        <begin position="1"/>
        <end position="66"/>
    </location>
</feature>
<dbReference type="SMART" id="SM00367">
    <property type="entry name" value="LRR_CC"/>
    <property type="match status" value="6"/>
</dbReference>
<evidence type="ECO:0000313" key="3">
    <source>
        <dbReference type="Proteomes" id="UP000269721"/>
    </source>
</evidence>